<evidence type="ECO:0000256" key="1">
    <source>
        <dbReference type="ARBA" id="ARBA00023125"/>
    </source>
</evidence>
<keyword evidence="1" id="KW-0238">DNA-binding</keyword>
<accession>A0AAE3CHJ5</accession>
<evidence type="ECO:0000313" key="2">
    <source>
        <dbReference type="EMBL" id="MBT8591148.1"/>
    </source>
</evidence>
<reference evidence="2" key="1">
    <citation type="journal article" date="2021" name="Genome Biol. Evol.">
        <title>Continental-Scale Gene Flow Prevents Allopatric Divergence of Pelagic Freshwater Bacteria.</title>
        <authorList>
            <person name="Hoetzinger M."/>
            <person name="Pitt A."/>
            <person name="Huemer A."/>
            <person name="Hahn M.W."/>
        </authorList>
    </citation>
    <scope>NUCLEOTIDE SEQUENCE</scope>
    <source>
        <strain evidence="2">AP-YLGG-20-G6</strain>
    </source>
</reference>
<dbReference type="GO" id="GO:0003677">
    <property type="term" value="F:DNA binding"/>
    <property type="evidence" value="ECO:0007669"/>
    <property type="project" value="UniProtKB-KW"/>
</dbReference>
<comment type="caution">
    <text evidence="2">The sequence shown here is derived from an EMBL/GenBank/DDBJ whole genome shotgun (WGS) entry which is preliminary data.</text>
</comment>
<name>A0AAE3CHJ5_9BURK</name>
<dbReference type="InterPro" id="IPR011010">
    <property type="entry name" value="DNA_brk_join_enz"/>
</dbReference>
<dbReference type="InterPro" id="IPR010998">
    <property type="entry name" value="Integrase_recombinase_N"/>
</dbReference>
<sequence length="179" mass="20904">MIYRRERSGIWQCRYKVAGVWQRASTKERKIELAKDKAKEIFFEAQIRNRSNLPVVTRRFKDIAKLAIERMEQELSAGKGKVIYRDYVRVIKDYIIPSLGNHMITNIDYEALEQFDRARIELMGKEPTSSTLHTQNAAMNRVFDEAVIRGFLTEAKGIKPAWPKPGFIPKSEMLIENHF</sequence>
<dbReference type="AlphaFoldDB" id="A0AAE3CHJ5"/>
<dbReference type="Gene3D" id="1.10.150.130">
    <property type="match status" value="1"/>
</dbReference>
<evidence type="ECO:0000313" key="3">
    <source>
        <dbReference type="Proteomes" id="UP000762271"/>
    </source>
</evidence>
<dbReference type="SUPFAM" id="SSF56349">
    <property type="entry name" value="DNA breaking-rejoining enzymes"/>
    <property type="match status" value="1"/>
</dbReference>
<gene>
    <name evidence="2" type="ORF">G6693_04325</name>
</gene>
<dbReference type="EMBL" id="JAANGI010000001">
    <property type="protein sequence ID" value="MBT8591148.1"/>
    <property type="molecule type" value="Genomic_DNA"/>
</dbReference>
<organism evidence="2 3">
    <name type="scientific">Polynucleobacter paneuropaeus</name>
    <dbReference type="NCBI Taxonomy" id="2527775"/>
    <lineage>
        <taxon>Bacteria</taxon>
        <taxon>Pseudomonadati</taxon>
        <taxon>Pseudomonadota</taxon>
        <taxon>Betaproteobacteria</taxon>
        <taxon>Burkholderiales</taxon>
        <taxon>Burkholderiaceae</taxon>
        <taxon>Polynucleobacter</taxon>
    </lineage>
</organism>
<protein>
    <submittedName>
        <fullName evidence="2">Site-specific recombinase</fullName>
    </submittedName>
</protein>
<proteinExistence type="predicted"/>
<dbReference type="Proteomes" id="UP000762271">
    <property type="component" value="Unassembled WGS sequence"/>
</dbReference>